<evidence type="ECO:0000313" key="8">
    <source>
        <dbReference type="Proteomes" id="UP000598467"/>
    </source>
</evidence>
<dbReference type="InterPro" id="IPR001902">
    <property type="entry name" value="SLC26A/SulP_fam"/>
</dbReference>
<keyword evidence="4 5" id="KW-0472">Membrane</keyword>
<dbReference type="Proteomes" id="UP000598467">
    <property type="component" value="Unassembled WGS sequence"/>
</dbReference>
<evidence type="ECO:0000256" key="5">
    <source>
        <dbReference type="SAM" id="Phobius"/>
    </source>
</evidence>
<protein>
    <submittedName>
        <fullName evidence="7">SulP family inorganic anion transporter</fullName>
    </submittedName>
</protein>
<dbReference type="Pfam" id="PF00916">
    <property type="entry name" value="Sulfate_transp"/>
    <property type="match status" value="1"/>
</dbReference>
<keyword evidence="2 5" id="KW-0812">Transmembrane</keyword>
<evidence type="ECO:0000256" key="3">
    <source>
        <dbReference type="ARBA" id="ARBA00022989"/>
    </source>
</evidence>
<dbReference type="InterPro" id="IPR002645">
    <property type="entry name" value="STAS_dom"/>
</dbReference>
<dbReference type="SUPFAM" id="SSF52091">
    <property type="entry name" value="SpoIIaa-like"/>
    <property type="match status" value="1"/>
</dbReference>
<reference evidence="7" key="1">
    <citation type="submission" date="2020-05" db="EMBL/GenBank/DDBJ databases">
        <title>Identification of trans-AT polyketide cluster in two marine bacteria, producers of a novel glutaramide-containing polyketide sesbanimide D and analogs.</title>
        <authorList>
            <person name="Kacar D."/>
            <person name="Rodriguez P."/>
            <person name="Canedo L."/>
            <person name="Gonzalez E."/>
            <person name="Galan B."/>
            <person name="De La Calle F."/>
            <person name="Garcia J.L."/>
        </authorList>
    </citation>
    <scope>NUCLEOTIDE SEQUENCE</scope>
    <source>
        <strain evidence="7">PHM038</strain>
    </source>
</reference>
<organism evidence="7 8">
    <name type="scientific">Roseibium aggregatum</name>
    <dbReference type="NCBI Taxonomy" id="187304"/>
    <lineage>
        <taxon>Bacteria</taxon>
        <taxon>Pseudomonadati</taxon>
        <taxon>Pseudomonadota</taxon>
        <taxon>Alphaproteobacteria</taxon>
        <taxon>Hyphomicrobiales</taxon>
        <taxon>Stappiaceae</taxon>
        <taxon>Roseibium</taxon>
    </lineage>
</organism>
<dbReference type="GO" id="GO:0055085">
    <property type="term" value="P:transmembrane transport"/>
    <property type="evidence" value="ECO:0007669"/>
    <property type="project" value="InterPro"/>
</dbReference>
<comment type="subcellular location">
    <subcellularLocation>
        <location evidence="1">Membrane</location>
        <topology evidence="1">Multi-pass membrane protein</topology>
    </subcellularLocation>
</comment>
<feature type="transmembrane region" description="Helical" evidence="5">
    <location>
        <begin position="47"/>
        <end position="67"/>
    </location>
</feature>
<dbReference type="Gene3D" id="3.30.750.24">
    <property type="entry name" value="STAS domain"/>
    <property type="match status" value="1"/>
</dbReference>
<dbReference type="CDD" id="cd07042">
    <property type="entry name" value="STAS_SulP_like_sulfate_transporter"/>
    <property type="match status" value="1"/>
</dbReference>
<feature type="transmembrane region" description="Helical" evidence="5">
    <location>
        <begin position="21"/>
        <end position="41"/>
    </location>
</feature>
<feature type="transmembrane region" description="Helical" evidence="5">
    <location>
        <begin position="172"/>
        <end position="195"/>
    </location>
</feature>
<feature type="transmembrane region" description="Helical" evidence="5">
    <location>
        <begin position="134"/>
        <end position="152"/>
    </location>
</feature>
<feature type="transmembrane region" description="Helical" evidence="5">
    <location>
        <begin position="328"/>
        <end position="348"/>
    </location>
</feature>
<dbReference type="AlphaFoldDB" id="A0A926NZI4"/>
<sequence length="566" mass="59473">MSGMKPKRRLLAGVLPVRKDRILSETIAGLTLAAVAIPEVMGYTKIAGTPVITGLYTMLLPMALFALFGSSRHLVVGADSATAAILATSLAGLAAAGSANYVALAGLIALLVGLLLVVASVARLGFMADFLSRTVLVGFLSGVGIQVAMNSLPGMLGIKIAQASGLAKLSLLLPLLPSVSLPAAAISLSALLLILGFRGLSRSFPGAIVALGLITLVSWIFDFKSAIDVVGSVPGGLPQLALPNVDWSFALIWQLGPVALAMLVVILAQSAATARAYATKYNETLNDGMDLRALGFANLGAGLTGTFVVNGSPTKSRIVESAGGRTQLSMLISVGIVILVLLFFTHILAYLPEAALSALVFLIGIDLIDLKGLQEIHRTRRAEFWVSAVTILVVVVAGVGPGILLAIVLSLIVHTRHGYHPVNVLLTPETAETWQVQPLKTRVMAAPGLMVYRFTHAMYYANAGLMAAEIKDLVTPAAEGLRYFCIDFSCVDDIDFTALKTLKKIQAELAGDGIELLFAHTLDDPAARSRLQLVKTFGESIVFSTVGEVLSHIRTRKPPPLATSAS</sequence>
<keyword evidence="3 5" id="KW-1133">Transmembrane helix</keyword>
<feature type="transmembrane region" description="Helical" evidence="5">
    <location>
        <begin position="101"/>
        <end position="122"/>
    </location>
</feature>
<gene>
    <name evidence="7" type="ORF">HK439_07810</name>
</gene>
<comment type="caution">
    <text evidence="7">The sequence shown here is derived from an EMBL/GenBank/DDBJ whole genome shotgun (WGS) entry which is preliminary data.</text>
</comment>
<evidence type="ECO:0000259" key="6">
    <source>
        <dbReference type="PROSITE" id="PS50801"/>
    </source>
</evidence>
<feature type="transmembrane region" description="Helical" evidence="5">
    <location>
        <begin position="247"/>
        <end position="268"/>
    </location>
</feature>
<proteinExistence type="predicted"/>
<feature type="transmembrane region" description="Helical" evidence="5">
    <location>
        <begin position="74"/>
        <end position="95"/>
    </location>
</feature>
<feature type="domain" description="STAS" evidence="6">
    <location>
        <begin position="439"/>
        <end position="553"/>
    </location>
</feature>
<evidence type="ECO:0000313" key="7">
    <source>
        <dbReference type="EMBL" id="MBD1546163.1"/>
    </source>
</evidence>
<dbReference type="PROSITE" id="PS50801">
    <property type="entry name" value="STAS"/>
    <property type="match status" value="1"/>
</dbReference>
<dbReference type="EMBL" id="JABFCZ010000007">
    <property type="protein sequence ID" value="MBD1546163.1"/>
    <property type="molecule type" value="Genomic_DNA"/>
</dbReference>
<accession>A0A926NZI4</accession>
<dbReference type="Pfam" id="PF01740">
    <property type="entry name" value="STAS"/>
    <property type="match status" value="1"/>
</dbReference>
<evidence type="ECO:0000256" key="2">
    <source>
        <dbReference type="ARBA" id="ARBA00022692"/>
    </source>
</evidence>
<dbReference type="InterPro" id="IPR011547">
    <property type="entry name" value="SLC26A/SulP_dom"/>
</dbReference>
<name>A0A926NZI4_9HYPH</name>
<dbReference type="GO" id="GO:0016020">
    <property type="term" value="C:membrane"/>
    <property type="evidence" value="ECO:0007669"/>
    <property type="project" value="UniProtKB-SubCell"/>
</dbReference>
<feature type="transmembrane region" description="Helical" evidence="5">
    <location>
        <begin position="384"/>
        <end position="413"/>
    </location>
</feature>
<evidence type="ECO:0000256" key="1">
    <source>
        <dbReference type="ARBA" id="ARBA00004141"/>
    </source>
</evidence>
<feature type="transmembrane region" description="Helical" evidence="5">
    <location>
        <begin position="207"/>
        <end position="227"/>
    </location>
</feature>
<dbReference type="InterPro" id="IPR036513">
    <property type="entry name" value="STAS_dom_sf"/>
</dbReference>
<dbReference type="PANTHER" id="PTHR11814">
    <property type="entry name" value="SULFATE TRANSPORTER"/>
    <property type="match status" value="1"/>
</dbReference>
<feature type="transmembrane region" description="Helical" evidence="5">
    <location>
        <begin position="354"/>
        <end position="372"/>
    </location>
</feature>
<evidence type="ECO:0000256" key="4">
    <source>
        <dbReference type="ARBA" id="ARBA00023136"/>
    </source>
</evidence>